<dbReference type="PROSITE" id="PS51257">
    <property type="entry name" value="PROKAR_LIPOPROTEIN"/>
    <property type="match status" value="1"/>
</dbReference>
<keyword evidence="1" id="KW-0732">Signal</keyword>
<evidence type="ECO:0000256" key="1">
    <source>
        <dbReference type="SAM" id="SignalP"/>
    </source>
</evidence>
<proteinExistence type="predicted"/>
<protein>
    <submittedName>
        <fullName evidence="2">Uncharacterized protein</fullName>
    </submittedName>
</protein>
<feature type="signal peptide" evidence="1">
    <location>
        <begin position="1"/>
        <end position="20"/>
    </location>
</feature>
<evidence type="ECO:0000313" key="2">
    <source>
        <dbReference type="EMBL" id="MBW4768659.1"/>
    </source>
</evidence>
<dbReference type="Proteomes" id="UP000788426">
    <property type="component" value="Unassembled WGS sequence"/>
</dbReference>
<reference evidence="2 3" key="1">
    <citation type="submission" date="2021-07" db="EMBL/GenBank/DDBJ databases">
        <title>Genomic diversity and antimicrobial resistance of Prevotella spp. isolated from chronic lung disease airways.</title>
        <authorList>
            <person name="Webb K.A."/>
            <person name="Olagoke O.S."/>
            <person name="Baird T."/>
            <person name="Neill J."/>
            <person name="Pham A."/>
            <person name="Wells T.J."/>
            <person name="Ramsay K.A."/>
            <person name="Bell S.C."/>
            <person name="Sarovich D.S."/>
            <person name="Price E.P."/>
        </authorList>
    </citation>
    <scope>NUCLEOTIDE SEQUENCE [LARGE SCALE GENOMIC DNA]</scope>
    <source>
        <strain evidence="2 3">SCHI0011.S.12</strain>
    </source>
</reference>
<name>A0ABS6YAR5_9BACT</name>
<accession>A0ABS6YAR5</accession>
<evidence type="ECO:0000313" key="3">
    <source>
        <dbReference type="Proteomes" id="UP000788426"/>
    </source>
</evidence>
<comment type="caution">
    <text evidence="2">The sequence shown here is derived from an EMBL/GenBank/DDBJ whole genome shotgun (WGS) entry which is preliminary data.</text>
</comment>
<sequence>MMKRILIALLFVFSCIGAMAQNANEHLKFMGIPINGTLESFTQKLVAKKIKSIQAAEGVGLFNGTFAGKNDCNIFVATVPNRNIVSKVVVCLPPRETWAWLESDYNQFKQMLTSKYGEPFQHSETFKAGTFTSSDYLKISALKEGKCEYYVGWKLNEGVILLEIISIESPSSCLVRLSYYDAINSKLEETSKQDDL</sequence>
<feature type="chain" id="PRO_5046739764" evidence="1">
    <location>
        <begin position="21"/>
        <end position="196"/>
    </location>
</feature>
<gene>
    <name evidence="2" type="ORF">KZO38_02650</name>
</gene>
<keyword evidence="3" id="KW-1185">Reference proteome</keyword>
<organism evidence="2 3">
    <name type="scientific">Hoylesella nanceiensis</name>
    <dbReference type="NCBI Taxonomy" id="425941"/>
    <lineage>
        <taxon>Bacteria</taxon>
        <taxon>Pseudomonadati</taxon>
        <taxon>Bacteroidota</taxon>
        <taxon>Bacteroidia</taxon>
        <taxon>Bacteroidales</taxon>
        <taxon>Prevotellaceae</taxon>
        <taxon>Hoylesella</taxon>
    </lineage>
</organism>
<dbReference type="RefSeq" id="WP_219479611.1">
    <property type="nucleotide sequence ID" value="NZ_JAHXCT010000002.1"/>
</dbReference>
<dbReference type="EMBL" id="JAHXCT010000002">
    <property type="protein sequence ID" value="MBW4768659.1"/>
    <property type="molecule type" value="Genomic_DNA"/>
</dbReference>